<dbReference type="GO" id="GO:0006357">
    <property type="term" value="P:regulation of transcription by RNA polymerase II"/>
    <property type="evidence" value="ECO:0007669"/>
    <property type="project" value="InterPro"/>
</dbReference>
<dbReference type="Pfam" id="PF08612">
    <property type="entry name" value="Med20"/>
    <property type="match status" value="1"/>
</dbReference>
<proteinExistence type="inferred from homology"/>
<evidence type="ECO:0000313" key="8">
    <source>
        <dbReference type="EMBL" id="GAA56955.1"/>
    </source>
</evidence>
<evidence type="ECO:0000256" key="3">
    <source>
        <dbReference type="ARBA" id="ARBA00019690"/>
    </source>
</evidence>
<comment type="function">
    <text evidence="6">Component of the Mediator complex, a coactivator involved in the regulated transcription of nearly all RNA polymerase II-dependent genes. Mediator functions as a bridge to convey information from gene-specific regulatory proteins to the basal RNA polymerase II transcription machinery. Mediator is recruited to promoters by direct interactions with regulatory proteins and serves as a scaffold for the assembly of a functional preinitiation complex with RNA polymerase II and the general transcription factors.</text>
</comment>
<evidence type="ECO:0000256" key="5">
    <source>
        <dbReference type="ARBA" id="ARBA00031954"/>
    </source>
</evidence>
<comment type="subcellular location">
    <subcellularLocation>
        <location evidence="1 6">Nucleus</location>
    </subcellularLocation>
</comment>
<evidence type="ECO:0000256" key="6">
    <source>
        <dbReference type="RuleBase" id="RU364152"/>
    </source>
</evidence>
<dbReference type="InterPro" id="IPR013921">
    <property type="entry name" value="Mediator_Med20"/>
</dbReference>
<comment type="similarity">
    <text evidence="2 6">Belongs to the Mediator complex subunit 20 family.</text>
</comment>
<reference evidence="8" key="1">
    <citation type="journal article" date="2011" name="Genome Biol.">
        <title>The draft genome of the carcinogenic human liver fluke Clonorchis sinensis.</title>
        <authorList>
            <person name="Wang X."/>
            <person name="Chen W."/>
            <person name="Huang Y."/>
            <person name="Sun J."/>
            <person name="Men J."/>
            <person name="Liu H."/>
            <person name="Luo F."/>
            <person name="Guo L."/>
            <person name="Lv X."/>
            <person name="Deng C."/>
            <person name="Zhou C."/>
            <person name="Fan Y."/>
            <person name="Li X."/>
            <person name="Huang L."/>
            <person name="Hu Y."/>
            <person name="Liang C."/>
            <person name="Hu X."/>
            <person name="Xu J."/>
            <person name="Yu X."/>
        </authorList>
    </citation>
    <scope>NUCLEOTIDE SEQUENCE [LARGE SCALE GENOMIC DNA]</scope>
    <source>
        <strain evidence="8">Henan</strain>
    </source>
</reference>
<accession>G7YVH5</accession>
<dbReference type="PANTHER" id="PTHR12465:SF0">
    <property type="entry name" value="MEDIATOR OF RNA POLYMERASE II TRANSCRIPTION SUBUNIT 20"/>
    <property type="match status" value="1"/>
</dbReference>
<dbReference type="PANTHER" id="PTHR12465">
    <property type="entry name" value="UBIQUITIN SPECIFIC PROTEASE HOMOLOG 49"/>
    <property type="match status" value="1"/>
</dbReference>
<evidence type="ECO:0000256" key="1">
    <source>
        <dbReference type="ARBA" id="ARBA00004123"/>
    </source>
</evidence>
<dbReference type="Proteomes" id="UP000008909">
    <property type="component" value="Unassembled WGS sequence"/>
</dbReference>
<dbReference type="EMBL" id="DF144463">
    <property type="protein sequence ID" value="GAA56955.1"/>
    <property type="molecule type" value="Genomic_DNA"/>
</dbReference>
<keyword evidence="6" id="KW-0805">Transcription regulation</keyword>
<keyword evidence="6" id="KW-0010">Activator</keyword>
<dbReference type="GO" id="GO:0003713">
    <property type="term" value="F:transcription coactivator activity"/>
    <property type="evidence" value="ECO:0007669"/>
    <property type="project" value="TreeGrafter"/>
</dbReference>
<feature type="compositionally biased region" description="Polar residues" evidence="7">
    <location>
        <begin position="352"/>
        <end position="376"/>
    </location>
</feature>
<dbReference type="GO" id="GO:0016592">
    <property type="term" value="C:mediator complex"/>
    <property type="evidence" value="ECO:0007669"/>
    <property type="project" value="InterPro"/>
</dbReference>
<evidence type="ECO:0000256" key="2">
    <source>
        <dbReference type="ARBA" id="ARBA00010743"/>
    </source>
</evidence>
<organism evidence="8 9">
    <name type="scientific">Clonorchis sinensis</name>
    <name type="common">Chinese liver fluke</name>
    <dbReference type="NCBI Taxonomy" id="79923"/>
    <lineage>
        <taxon>Eukaryota</taxon>
        <taxon>Metazoa</taxon>
        <taxon>Spiralia</taxon>
        <taxon>Lophotrochozoa</taxon>
        <taxon>Platyhelminthes</taxon>
        <taxon>Trematoda</taxon>
        <taxon>Digenea</taxon>
        <taxon>Opisthorchiida</taxon>
        <taxon>Opisthorchiata</taxon>
        <taxon>Opisthorchiidae</taxon>
        <taxon>Clonorchis</taxon>
    </lineage>
</organism>
<protein>
    <recommendedName>
        <fullName evidence="3 6">Mediator of RNA polymerase II transcription subunit 20</fullName>
    </recommendedName>
    <alternativeName>
        <fullName evidence="5 6">Mediator complex subunit 20</fullName>
    </alternativeName>
</protein>
<comment type="subunit">
    <text evidence="6">Component of the Mediator complex.</text>
</comment>
<sequence length="391" mass="43094">MAYHIYLISFSDDEGDESNGLNIRCTGGLGNLAVSQPSCNLRVAWQLGTERVLQLNDFFAQGRRRNFQTNLDLFISSLTLSLRNTTEDLVKNVIKATTCLEFHGKTLYSVRTFYATSVLLWSSVEAKGGPQALEGLMKRVELLGAVRIGRMHIESAIYFASHPKATCKNFQVLTSTEFPASCFVFTDNNTLLVADLAFREFAGYLRASYQRKKKLQVEGKGMKYRLGDFGINFVTLFMGQSANVRGYLIEVTFEASCIIHLCGDILRAFITQVLPDVCPPINDPNSAEHIFSQSFHRAVQTGSFDPPRWPPCQFSLDGLQSSTSDSPLHHACARLTMSQYAEHMNSVRRLSRQTTHTGSASATPCSTPYAPTSGQIAATASPRAPSSSTPG</sequence>
<keyword evidence="9" id="KW-1185">Reference proteome</keyword>
<name>G7YVH5_CLOSI</name>
<reference key="2">
    <citation type="submission" date="2011-10" db="EMBL/GenBank/DDBJ databases">
        <title>The genome and transcriptome sequence of Clonorchis sinensis provide insights into the carcinogenic liver fluke.</title>
        <authorList>
            <person name="Wang X."/>
            <person name="Huang Y."/>
            <person name="Chen W."/>
            <person name="Liu H."/>
            <person name="Guo L."/>
            <person name="Chen Y."/>
            <person name="Luo F."/>
            <person name="Zhou W."/>
            <person name="Sun J."/>
            <person name="Mao Q."/>
            <person name="Liang P."/>
            <person name="Zhou C."/>
            <person name="Tian Y."/>
            <person name="Men J."/>
            <person name="Lv X."/>
            <person name="Huang L."/>
            <person name="Zhou J."/>
            <person name="Hu Y."/>
            <person name="Li R."/>
            <person name="Zhang F."/>
            <person name="Lei H."/>
            <person name="Li X."/>
            <person name="Hu X."/>
            <person name="Liang C."/>
            <person name="Xu J."/>
            <person name="Wu Z."/>
            <person name="Yu X."/>
        </authorList>
    </citation>
    <scope>NUCLEOTIDE SEQUENCE</scope>
    <source>
        <strain>Henan</strain>
    </source>
</reference>
<evidence type="ECO:0000256" key="4">
    <source>
        <dbReference type="ARBA" id="ARBA00023242"/>
    </source>
</evidence>
<evidence type="ECO:0000313" key="9">
    <source>
        <dbReference type="Proteomes" id="UP000008909"/>
    </source>
</evidence>
<keyword evidence="6" id="KW-0804">Transcription</keyword>
<evidence type="ECO:0000256" key="7">
    <source>
        <dbReference type="SAM" id="MobiDB-lite"/>
    </source>
</evidence>
<gene>
    <name evidence="6" type="primary">MED20</name>
    <name evidence="8" type="ORF">CLF_111882</name>
</gene>
<dbReference type="AlphaFoldDB" id="G7YVH5"/>
<feature type="compositionally biased region" description="Low complexity" evidence="7">
    <location>
        <begin position="377"/>
        <end position="391"/>
    </location>
</feature>
<keyword evidence="4 6" id="KW-0539">Nucleus</keyword>
<feature type="region of interest" description="Disordered" evidence="7">
    <location>
        <begin position="346"/>
        <end position="391"/>
    </location>
</feature>